<dbReference type="InterPro" id="IPR011206">
    <property type="entry name" value="Citrate_lyase_beta/mcl1/mcl2"/>
</dbReference>
<dbReference type="OrthoDB" id="348111at2"/>
<dbReference type="PANTHER" id="PTHR32308:SF10">
    <property type="entry name" value="CITRATE LYASE SUBUNIT BETA"/>
    <property type="match status" value="1"/>
</dbReference>
<keyword evidence="3 4" id="KW-0460">Magnesium</keyword>
<evidence type="ECO:0000256" key="4">
    <source>
        <dbReference type="PIRSR" id="PIRSR015582-2"/>
    </source>
</evidence>
<dbReference type="InterPro" id="IPR015813">
    <property type="entry name" value="Pyrv/PenolPyrv_kinase-like_dom"/>
</dbReference>
<gene>
    <name evidence="5" type="ORF">E6W39_29645</name>
</gene>
<dbReference type="InterPro" id="IPR039480">
    <property type="entry name" value="C-C_Bond_Lyase-like"/>
</dbReference>
<reference evidence="5 6" key="1">
    <citation type="submission" date="2019-06" db="EMBL/GenBank/DDBJ databases">
        <title>Description of Kitasatospora acidophila sp. nov. isolated from pine grove soil, and reclassification of Streptomyces novaecaesareae to Kitasatospora novaeceasareae comb. nov.</title>
        <authorList>
            <person name="Kim M.J."/>
        </authorList>
    </citation>
    <scope>NUCLEOTIDE SEQUENCE [LARGE SCALE GENOMIC DNA]</scope>
    <source>
        <strain evidence="5 6">MMS16-CNU292</strain>
    </source>
</reference>
<dbReference type="SUPFAM" id="SSF51621">
    <property type="entry name" value="Phosphoenolpyruvate/pyruvate domain"/>
    <property type="match status" value="1"/>
</dbReference>
<dbReference type="Pfam" id="PF15617">
    <property type="entry name" value="C-C_Bond_Lyase"/>
    <property type="match status" value="1"/>
</dbReference>
<dbReference type="GO" id="GO:0006107">
    <property type="term" value="P:oxaloacetate metabolic process"/>
    <property type="evidence" value="ECO:0007669"/>
    <property type="project" value="TreeGrafter"/>
</dbReference>
<dbReference type="RefSeq" id="WP_141636106.1">
    <property type="nucleotide sequence ID" value="NZ_VIGB01000003.1"/>
</dbReference>
<feature type="binding site" evidence="4">
    <location>
        <position position="172"/>
    </location>
    <ligand>
        <name>Mg(2+)</name>
        <dbReference type="ChEBI" id="CHEBI:18420"/>
    </ligand>
</feature>
<keyword evidence="2 4" id="KW-0479">Metal-binding</keyword>
<keyword evidence="5" id="KW-0456">Lyase</keyword>
<accession>A0A540WB52</accession>
<dbReference type="EMBL" id="VIGB01000003">
    <property type="protein sequence ID" value="TQF05634.1"/>
    <property type="molecule type" value="Genomic_DNA"/>
</dbReference>
<protein>
    <submittedName>
        <fullName evidence="5">HpcH/HpaI aldolase/citrate lyase family protein</fullName>
    </submittedName>
</protein>
<dbReference type="Proteomes" id="UP000319103">
    <property type="component" value="Unassembled WGS sequence"/>
</dbReference>
<name>A0A540WB52_9ACTN</name>
<feature type="binding site" evidence="4">
    <location>
        <position position="201"/>
    </location>
    <ligand>
        <name>Mg(2+)</name>
        <dbReference type="ChEBI" id="CHEBI:18420"/>
    </ligand>
</feature>
<dbReference type="AlphaFoldDB" id="A0A540WB52"/>
<dbReference type="GO" id="GO:0016829">
    <property type="term" value="F:lyase activity"/>
    <property type="evidence" value="ECO:0007669"/>
    <property type="project" value="UniProtKB-KW"/>
</dbReference>
<comment type="caution">
    <text evidence="5">The sequence shown here is derived from an EMBL/GenBank/DDBJ whole genome shotgun (WGS) entry which is preliminary data.</text>
</comment>
<organism evidence="5 6">
    <name type="scientific">Kitasatospora acidiphila</name>
    <dbReference type="NCBI Taxonomy" id="2567942"/>
    <lineage>
        <taxon>Bacteria</taxon>
        <taxon>Bacillati</taxon>
        <taxon>Actinomycetota</taxon>
        <taxon>Actinomycetes</taxon>
        <taxon>Kitasatosporales</taxon>
        <taxon>Streptomycetaceae</taxon>
        <taxon>Kitasatospora</taxon>
    </lineage>
</organism>
<proteinExistence type="predicted"/>
<keyword evidence="6" id="KW-1185">Reference proteome</keyword>
<evidence type="ECO:0000313" key="6">
    <source>
        <dbReference type="Proteomes" id="UP000319103"/>
    </source>
</evidence>
<dbReference type="PANTHER" id="PTHR32308">
    <property type="entry name" value="LYASE BETA SUBUNIT, PUTATIVE (AFU_ORTHOLOGUE AFUA_4G13030)-RELATED"/>
    <property type="match status" value="1"/>
</dbReference>
<evidence type="ECO:0000256" key="1">
    <source>
        <dbReference type="ARBA" id="ARBA00001946"/>
    </source>
</evidence>
<sequence length="362" mass="39126">MRHFGQLGAEVRRRLFHLEPQSFDRRSDAPVLAAALGATLYCPATRPALAADVRRQAARGAVSMVLCLEDAIADSQVRAAEANLLTQLARLAAGPEDDLPLLFVRVRTAEQIGDLTRRLGAAARLLSGYVLPKFTEATGPGYLERLAEAEAALGQRLFGMPVLESPELAHLERRRSELLGVAEVLAKHRERVLAVRLGVTDLCAAYGLRRSPELTAYELPLVASAIGDVVNVLGRTDGTGFTLTGPVWEYFPLPGGGPELDGLRRELELDLANGLLGKTCVHPSQLPVVHARTVVSHEEYRDASDILRREAGGVSASDYRNKMNEAGPHRRWAERVLRRAAAFGVARAGVGFAELLSAVRGG</sequence>
<dbReference type="GO" id="GO:0000287">
    <property type="term" value="F:magnesium ion binding"/>
    <property type="evidence" value="ECO:0007669"/>
    <property type="project" value="TreeGrafter"/>
</dbReference>
<evidence type="ECO:0000256" key="3">
    <source>
        <dbReference type="ARBA" id="ARBA00022842"/>
    </source>
</evidence>
<dbReference type="InterPro" id="IPR040442">
    <property type="entry name" value="Pyrv_kinase-like_dom_sf"/>
</dbReference>
<dbReference type="Gene3D" id="3.20.20.60">
    <property type="entry name" value="Phosphoenolpyruvate-binding domains"/>
    <property type="match status" value="1"/>
</dbReference>
<evidence type="ECO:0000256" key="2">
    <source>
        <dbReference type="ARBA" id="ARBA00022723"/>
    </source>
</evidence>
<comment type="cofactor">
    <cofactor evidence="1">
        <name>Mg(2+)</name>
        <dbReference type="ChEBI" id="CHEBI:18420"/>
    </cofactor>
</comment>
<dbReference type="PIRSF" id="PIRSF015582">
    <property type="entry name" value="Cit_lyase_B"/>
    <property type="match status" value="1"/>
</dbReference>
<evidence type="ECO:0000313" key="5">
    <source>
        <dbReference type="EMBL" id="TQF05634.1"/>
    </source>
</evidence>